<evidence type="ECO:0000259" key="10">
    <source>
        <dbReference type="Pfam" id="PF16656"/>
    </source>
</evidence>
<dbReference type="InterPro" id="IPR039331">
    <property type="entry name" value="PAPs-like"/>
</dbReference>
<dbReference type="PANTHER" id="PTHR22953:SF155">
    <property type="entry name" value="PURPLE ACID PHOSPHATASE 18"/>
    <property type="match status" value="1"/>
</dbReference>
<dbReference type="InterPro" id="IPR025733">
    <property type="entry name" value="PAPs_C"/>
</dbReference>
<dbReference type="Gene3D" id="3.60.21.10">
    <property type="match status" value="1"/>
</dbReference>
<proteinExistence type="inferred from homology"/>
<comment type="caution">
    <text evidence="11">The sequence shown here is derived from an EMBL/GenBank/DDBJ whole genome shotgun (WGS) entry which is preliminary data.</text>
</comment>
<feature type="domain" description="Calcineurin-like phosphoesterase" evidence="8">
    <location>
        <begin position="228"/>
        <end position="418"/>
    </location>
</feature>
<dbReference type="GO" id="GO:0003993">
    <property type="term" value="F:acid phosphatase activity"/>
    <property type="evidence" value="ECO:0007669"/>
    <property type="project" value="UniProtKB-EC"/>
</dbReference>
<evidence type="ECO:0000256" key="6">
    <source>
        <dbReference type="SAM" id="MobiDB-lite"/>
    </source>
</evidence>
<dbReference type="FunCoup" id="A0A200Q6G5">
    <property type="interactions" value="476"/>
</dbReference>
<dbReference type="InterPro" id="IPR041792">
    <property type="entry name" value="MPP_PAP"/>
</dbReference>
<evidence type="ECO:0000256" key="3">
    <source>
        <dbReference type="ARBA" id="ARBA00022801"/>
    </source>
</evidence>
<dbReference type="SUPFAM" id="SSF49363">
    <property type="entry name" value="Purple acid phosphatase, N-terminal domain"/>
    <property type="match status" value="1"/>
</dbReference>
<protein>
    <recommendedName>
        <fullName evidence="5">Purple acid phosphatase</fullName>
        <ecNumber evidence="5">3.1.3.2</ecNumber>
    </recommendedName>
</protein>
<dbReference type="EC" id="3.1.3.2" evidence="5"/>
<dbReference type="InterPro" id="IPR004843">
    <property type="entry name" value="Calcineurin-like_PHP"/>
</dbReference>
<dbReference type="EMBL" id="MVGT01002959">
    <property type="protein sequence ID" value="OVA06089.1"/>
    <property type="molecule type" value="Genomic_DNA"/>
</dbReference>
<evidence type="ECO:0000256" key="4">
    <source>
        <dbReference type="ARBA" id="ARBA00023180"/>
    </source>
</evidence>
<keyword evidence="4" id="KW-0325">Glycoprotein</keyword>
<dbReference type="Pfam" id="PF14008">
    <property type="entry name" value="Metallophos_C"/>
    <property type="match status" value="1"/>
</dbReference>
<dbReference type="OrthoDB" id="45007at2759"/>
<feature type="compositionally biased region" description="Low complexity" evidence="6">
    <location>
        <begin position="1"/>
        <end position="18"/>
    </location>
</feature>
<reference evidence="11 12" key="1">
    <citation type="journal article" date="2017" name="Mol. Plant">
        <title>The Genome of Medicinal Plant Macleaya cordata Provides New Insights into Benzylisoquinoline Alkaloids Metabolism.</title>
        <authorList>
            <person name="Liu X."/>
            <person name="Liu Y."/>
            <person name="Huang P."/>
            <person name="Ma Y."/>
            <person name="Qing Z."/>
            <person name="Tang Q."/>
            <person name="Cao H."/>
            <person name="Cheng P."/>
            <person name="Zheng Y."/>
            <person name="Yuan Z."/>
            <person name="Zhou Y."/>
            <person name="Liu J."/>
            <person name="Tang Z."/>
            <person name="Zhuo Y."/>
            <person name="Zhang Y."/>
            <person name="Yu L."/>
            <person name="Huang J."/>
            <person name="Yang P."/>
            <person name="Peng Q."/>
            <person name="Zhang J."/>
            <person name="Jiang W."/>
            <person name="Zhang Z."/>
            <person name="Lin K."/>
            <person name="Ro D.K."/>
            <person name="Chen X."/>
            <person name="Xiong X."/>
            <person name="Shang Y."/>
            <person name="Huang S."/>
            <person name="Zeng J."/>
        </authorList>
    </citation>
    <scope>NUCLEOTIDE SEQUENCE [LARGE SCALE GENOMIC DNA]</scope>
    <source>
        <strain evidence="12">cv. BLH2017</strain>
        <tissue evidence="11">Root</tissue>
    </source>
</reference>
<evidence type="ECO:0000256" key="1">
    <source>
        <dbReference type="ARBA" id="ARBA00008723"/>
    </source>
</evidence>
<dbReference type="AlphaFoldDB" id="A0A200Q6G5"/>
<feature type="domain" description="Purple acid phosphatase C-terminal" evidence="9">
    <location>
        <begin position="434"/>
        <end position="492"/>
    </location>
</feature>
<evidence type="ECO:0000256" key="2">
    <source>
        <dbReference type="ARBA" id="ARBA00022729"/>
    </source>
</evidence>
<evidence type="ECO:0000259" key="8">
    <source>
        <dbReference type="Pfam" id="PF00149"/>
    </source>
</evidence>
<sequence length="525" mass="59067">MFSTAANTISTATTTTPENENKERDKKNPRCEGGRGMERIEENVERVCCCWWQWGRGGGGVGGDGMVVGWGVKVGTLTPVCPRFCRGAKMELKFASLMVLLMVFVISVRADYVRPQPRKTLHFPWKPRDSSHPQQVHISLAGDKHMRISWVTEDESSPSLVEYGTSPGVYTSSSQGESTSYSYLFYNSGKIHHTVIGPLEGGKVYFYRCGGQGQEFELKTPPSEFPITFAVAGDMGQTGWTASTLDHIGQCKYDMHLLPGDLSYADYQQHKWDTFGELVQPLASTRPWMVTEGNHEKENIPFFKEGFASYNARWKMPFEESGSSSNLYYSFEVAGVHVLMLGSYTDHDEYSDQYSWLKDDLSKVDRQRTPWLLALFHVPWYNSNKAHQGEGDSMMSSMEPLLYAAGVDIMLAGHVHAYERAKRVNNGKSDPCGAVHITIGDGGNREGLAHRYVYINPKPEWSVFREASFGHGELKIVNSSHAFWTWHRNDDDEPVRSDQVWITSLASSGCLADKRHELRKILLAP</sequence>
<dbReference type="InterPro" id="IPR015914">
    <property type="entry name" value="PAPs_N"/>
</dbReference>
<keyword evidence="12" id="KW-1185">Reference proteome</keyword>
<dbReference type="SUPFAM" id="SSF56300">
    <property type="entry name" value="Metallo-dependent phosphatases"/>
    <property type="match status" value="1"/>
</dbReference>
<keyword evidence="2" id="KW-0732">Signal</keyword>
<dbReference type="Proteomes" id="UP000195402">
    <property type="component" value="Unassembled WGS sequence"/>
</dbReference>
<dbReference type="PANTHER" id="PTHR22953">
    <property type="entry name" value="ACID PHOSPHATASE RELATED"/>
    <property type="match status" value="1"/>
</dbReference>
<evidence type="ECO:0000259" key="9">
    <source>
        <dbReference type="Pfam" id="PF14008"/>
    </source>
</evidence>
<evidence type="ECO:0000313" key="12">
    <source>
        <dbReference type="Proteomes" id="UP000195402"/>
    </source>
</evidence>
<dbReference type="InParanoid" id="A0A200Q6G5"/>
<feature type="compositionally biased region" description="Basic and acidic residues" evidence="6">
    <location>
        <begin position="19"/>
        <end position="34"/>
    </location>
</feature>
<feature type="region of interest" description="Disordered" evidence="6">
    <location>
        <begin position="1"/>
        <end position="34"/>
    </location>
</feature>
<gene>
    <name evidence="11" type="ORF">BVC80_91g5</name>
</gene>
<dbReference type="InterPro" id="IPR008963">
    <property type="entry name" value="Purple_acid_Pase-like_N"/>
</dbReference>
<accession>A0A200Q6G5</accession>
<keyword evidence="7" id="KW-0812">Transmembrane</keyword>
<evidence type="ECO:0000313" key="11">
    <source>
        <dbReference type="EMBL" id="OVA06089.1"/>
    </source>
</evidence>
<evidence type="ECO:0000256" key="5">
    <source>
        <dbReference type="RuleBase" id="RU361203"/>
    </source>
</evidence>
<comment type="similarity">
    <text evidence="1 5">Belongs to the metallophosphoesterase superfamily. Purple acid phosphatase family.</text>
</comment>
<name>A0A200Q6G5_MACCD</name>
<comment type="catalytic activity">
    <reaction evidence="5">
        <text>a phosphate monoester + H2O = an alcohol + phosphate</text>
        <dbReference type="Rhea" id="RHEA:15017"/>
        <dbReference type="ChEBI" id="CHEBI:15377"/>
        <dbReference type="ChEBI" id="CHEBI:30879"/>
        <dbReference type="ChEBI" id="CHEBI:43474"/>
        <dbReference type="ChEBI" id="CHEBI:67140"/>
        <dbReference type="EC" id="3.1.3.2"/>
    </reaction>
</comment>
<dbReference type="InterPro" id="IPR029052">
    <property type="entry name" value="Metallo-depent_PP-like"/>
</dbReference>
<organism evidence="11 12">
    <name type="scientific">Macleaya cordata</name>
    <name type="common">Five-seeded plume-poppy</name>
    <name type="synonym">Bocconia cordata</name>
    <dbReference type="NCBI Taxonomy" id="56857"/>
    <lineage>
        <taxon>Eukaryota</taxon>
        <taxon>Viridiplantae</taxon>
        <taxon>Streptophyta</taxon>
        <taxon>Embryophyta</taxon>
        <taxon>Tracheophyta</taxon>
        <taxon>Spermatophyta</taxon>
        <taxon>Magnoliopsida</taxon>
        <taxon>Ranunculales</taxon>
        <taxon>Papaveraceae</taxon>
        <taxon>Papaveroideae</taxon>
        <taxon>Macleaya</taxon>
    </lineage>
</organism>
<dbReference type="Gene3D" id="2.60.40.380">
    <property type="entry name" value="Purple acid phosphatase-like, N-terminal"/>
    <property type="match status" value="1"/>
</dbReference>
<feature type="transmembrane region" description="Helical" evidence="7">
    <location>
        <begin position="92"/>
        <end position="110"/>
    </location>
</feature>
<dbReference type="CDD" id="cd00839">
    <property type="entry name" value="MPP_PAPs"/>
    <property type="match status" value="1"/>
</dbReference>
<dbReference type="OMA" id="FTEFMHR"/>
<feature type="domain" description="Purple acid phosphatase N-terminal" evidence="10">
    <location>
        <begin position="133"/>
        <end position="214"/>
    </location>
</feature>
<keyword evidence="3 5" id="KW-0378">Hydrolase</keyword>
<keyword evidence="7" id="KW-1133">Transmembrane helix</keyword>
<keyword evidence="7" id="KW-0472">Membrane</keyword>
<dbReference type="Pfam" id="PF16656">
    <property type="entry name" value="Pur_ac_phosph_N"/>
    <property type="match status" value="1"/>
</dbReference>
<dbReference type="STRING" id="56857.A0A200Q6G5"/>
<evidence type="ECO:0000256" key="7">
    <source>
        <dbReference type="SAM" id="Phobius"/>
    </source>
</evidence>
<dbReference type="Pfam" id="PF00149">
    <property type="entry name" value="Metallophos"/>
    <property type="match status" value="1"/>
</dbReference>
<dbReference type="GO" id="GO:0046872">
    <property type="term" value="F:metal ion binding"/>
    <property type="evidence" value="ECO:0007669"/>
    <property type="project" value="InterPro"/>
</dbReference>